<proteinExistence type="predicted"/>
<name>A0ACC0J1M5_9ERIC</name>
<organism evidence="1 2">
    <name type="scientific">Camellia lanceoleosa</name>
    <dbReference type="NCBI Taxonomy" id="1840588"/>
    <lineage>
        <taxon>Eukaryota</taxon>
        <taxon>Viridiplantae</taxon>
        <taxon>Streptophyta</taxon>
        <taxon>Embryophyta</taxon>
        <taxon>Tracheophyta</taxon>
        <taxon>Spermatophyta</taxon>
        <taxon>Magnoliopsida</taxon>
        <taxon>eudicotyledons</taxon>
        <taxon>Gunneridae</taxon>
        <taxon>Pentapetalae</taxon>
        <taxon>asterids</taxon>
        <taxon>Ericales</taxon>
        <taxon>Theaceae</taxon>
        <taxon>Camellia</taxon>
    </lineage>
</organism>
<protein>
    <submittedName>
        <fullName evidence="1">Uncharacterized protein</fullName>
    </submittedName>
</protein>
<gene>
    <name evidence="1" type="ORF">LOK49_LG01G01191</name>
</gene>
<comment type="caution">
    <text evidence="1">The sequence shown here is derived from an EMBL/GenBank/DDBJ whole genome shotgun (WGS) entry which is preliminary data.</text>
</comment>
<dbReference type="Proteomes" id="UP001060215">
    <property type="component" value="Chromosome 1"/>
</dbReference>
<dbReference type="EMBL" id="CM045758">
    <property type="protein sequence ID" value="KAI8030401.1"/>
    <property type="molecule type" value="Genomic_DNA"/>
</dbReference>
<accession>A0ACC0J1M5</accession>
<reference evidence="1 2" key="1">
    <citation type="journal article" date="2022" name="Plant J.">
        <title>Chromosome-level genome of Camellia lanceoleosa provides a valuable resource for understanding genome evolution and self-incompatibility.</title>
        <authorList>
            <person name="Gong W."/>
            <person name="Xiao S."/>
            <person name="Wang L."/>
            <person name="Liao Z."/>
            <person name="Chang Y."/>
            <person name="Mo W."/>
            <person name="Hu G."/>
            <person name="Li W."/>
            <person name="Zhao G."/>
            <person name="Zhu H."/>
            <person name="Hu X."/>
            <person name="Ji K."/>
            <person name="Xiang X."/>
            <person name="Song Q."/>
            <person name="Yuan D."/>
            <person name="Jin S."/>
            <person name="Zhang L."/>
        </authorList>
    </citation>
    <scope>NUCLEOTIDE SEQUENCE [LARGE SCALE GENOMIC DNA]</scope>
    <source>
        <strain evidence="1">SQ_2022a</strain>
    </source>
</reference>
<sequence>MEGKCIISLCWRPKSDEDQEASSFHLRMESYCKAYSPILLLLCVLTGRKMEQRMEREDDCDGHGGNRLTWRRRLRQWLGGRGAAVVVGRKGAELIQWQGGRGLQWWWGW</sequence>
<evidence type="ECO:0000313" key="1">
    <source>
        <dbReference type="EMBL" id="KAI8030401.1"/>
    </source>
</evidence>
<keyword evidence="2" id="KW-1185">Reference proteome</keyword>
<evidence type="ECO:0000313" key="2">
    <source>
        <dbReference type="Proteomes" id="UP001060215"/>
    </source>
</evidence>